<evidence type="ECO:0000313" key="2">
    <source>
        <dbReference type="Proteomes" id="UP000630615"/>
    </source>
</evidence>
<evidence type="ECO:0008006" key="3">
    <source>
        <dbReference type="Google" id="ProtNLM"/>
    </source>
</evidence>
<dbReference type="EMBL" id="BMKI01000001">
    <property type="protein sequence ID" value="GGC75575.1"/>
    <property type="molecule type" value="Genomic_DNA"/>
</dbReference>
<protein>
    <recommendedName>
        <fullName evidence="3">LXG domain-containing protein</fullName>
    </recommendedName>
</protein>
<dbReference type="RefSeq" id="WP_088271482.1">
    <property type="nucleotide sequence ID" value="NZ_BMKI01000001.1"/>
</dbReference>
<sequence>MSVDMYVSSSQSQASSVYSMCKAQTEGYQELQKAITDFVVTSSFLTGKAYDSAKAYFNMVLYPLTQGGILLSEAVE</sequence>
<proteinExistence type="predicted"/>
<organism evidence="1 2">
    <name type="scientific">Enterococcus wangshanyuanii</name>
    <dbReference type="NCBI Taxonomy" id="2005703"/>
    <lineage>
        <taxon>Bacteria</taxon>
        <taxon>Bacillati</taxon>
        <taxon>Bacillota</taxon>
        <taxon>Bacilli</taxon>
        <taxon>Lactobacillales</taxon>
        <taxon>Enterococcaceae</taxon>
        <taxon>Enterococcus</taxon>
    </lineage>
</organism>
<gene>
    <name evidence="1" type="ORF">GCM10011573_01410</name>
</gene>
<keyword evidence="2" id="KW-1185">Reference proteome</keyword>
<evidence type="ECO:0000313" key="1">
    <source>
        <dbReference type="EMBL" id="GGC75575.1"/>
    </source>
</evidence>
<reference evidence="2" key="1">
    <citation type="journal article" date="2019" name="Int. J. Syst. Evol. Microbiol.">
        <title>The Global Catalogue of Microorganisms (GCM) 10K type strain sequencing project: providing services to taxonomists for standard genome sequencing and annotation.</title>
        <authorList>
            <consortium name="The Broad Institute Genomics Platform"/>
            <consortium name="The Broad Institute Genome Sequencing Center for Infectious Disease"/>
            <person name="Wu L."/>
            <person name="Ma J."/>
        </authorList>
    </citation>
    <scope>NUCLEOTIDE SEQUENCE [LARGE SCALE GENOMIC DNA]</scope>
    <source>
        <strain evidence="2">CGMCC 1.15942</strain>
    </source>
</reference>
<accession>A0ABQ1NFJ4</accession>
<dbReference type="Proteomes" id="UP000630615">
    <property type="component" value="Unassembled WGS sequence"/>
</dbReference>
<name>A0ABQ1NFJ4_9ENTE</name>
<comment type="caution">
    <text evidence="1">The sequence shown here is derived from an EMBL/GenBank/DDBJ whole genome shotgun (WGS) entry which is preliminary data.</text>
</comment>